<keyword evidence="1" id="KW-0732">Signal</keyword>
<evidence type="ECO:0000259" key="2">
    <source>
        <dbReference type="Pfam" id="PF13473"/>
    </source>
</evidence>
<dbReference type="Pfam" id="PF13473">
    <property type="entry name" value="Cupredoxin_1"/>
    <property type="match status" value="1"/>
</dbReference>
<dbReference type="RefSeq" id="WP_130460022.1">
    <property type="nucleotide sequence ID" value="NZ_SHKM01000003.1"/>
</dbReference>
<feature type="signal peptide" evidence="1">
    <location>
        <begin position="1"/>
        <end position="26"/>
    </location>
</feature>
<keyword evidence="4" id="KW-1185">Reference proteome</keyword>
<feature type="domain" description="EfeO-type cupredoxin-like" evidence="2">
    <location>
        <begin position="11"/>
        <end position="113"/>
    </location>
</feature>
<gene>
    <name evidence="3" type="ORF">EV678_2878</name>
</gene>
<sequence length="115" mass="12314">MRLSSLVVPALLLCAALFVGPAPAAAAELPAFQIVAKDGKLIPNRLEVPAGTKFKIIFRNEGPGPEEFESTQPRMEKVLAPGASSFVVVQPLQPGTYRIFGEFHPDTAECLLIAK</sequence>
<proteinExistence type="predicted"/>
<dbReference type="InterPro" id="IPR008972">
    <property type="entry name" value="Cupredoxin"/>
</dbReference>
<dbReference type="EMBL" id="SHKM01000003">
    <property type="protein sequence ID" value="RZT75692.1"/>
    <property type="molecule type" value="Genomic_DNA"/>
</dbReference>
<comment type="caution">
    <text evidence="3">The sequence shown here is derived from an EMBL/GenBank/DDBJ whole genome shotgun (WGS) entry which is preliminary data.</text>
</comment>
<name>A0ABY0IKI4_9RHOO</name>
<evidence type="ECO:0000256" key="1">
    <source>
        <dbReference type="SAM" id="SignalP"/>
    </source>
</evidence>
<accession>A0ABY0IKI4</accession>
<evidence type="ECO:0000313" key="3">
    <source>
        <dbReference type="EMBL" id="RZT75692.1"/>
    </source>
</evidence>
<evidence type="ECO:0000313" key="4">
    <source>
        <dbReference type="Proteomes" id="UP000292136"/>
    </source>
</evidence>
<feature type="chain" id="PRO_5045738373" evidence="1">
    <location>
        <begin position="27"/>
        <end position="115"/>
    </location>
</feature>
<dbReference type="Proteomes" id="UP000292136">
    <property type="component" value="Unassembled WGS sequence"/>
</dbReference>
<dbReference type="InterPro" id="IPR028096">
    <property type="entry name" value="EfeO_Cupredoxin"/>
</dbReference>
<reference evidence="3 4" key="1">
    <citation type="submission" date="2019-02" db="EMBL/GenBank/DDBJ databases">
        <title>Genomic Encyclopedia of Type Strains, Phase IV (KMG-IV): sequencing the most valuable type-strain genomes for metagenomic binning, comparative biology and taxonomic classification.</title>
        <authorList>
            <person name="Goeker M."/>
        </authorList>
    </citation>
    <scope>NUCLEOTIDE SEQUENCE [LARGE SCALE GENOMIC DNA]</scope>
    <source>
        <strain evidence="3 4">DSM 21223</strain>
    </source>
</reference>
<dbReference type="Gene3D" id="2.60.40.420">
    <property type="entry name" value="Cupredoxins - blue copper proteins"/>
    <property type="match status" value="1"/>
</dbReference>
<protein>
    <submittedName>
        <fullName evidence="3">Cupredoxin-like protein</fullName>
    </submittedName>
</protein>
<dbReference type="SUPFAM" id="SSF49503">
    <property type="entry name" value="Cupredoxins"/>
    <property type="match status" value="1"/>
</dbReference>
<organism evidence="3 4">
    <name type="scientific">Azospira oryzae</name>
    <dbReference type="NCBI Taxonomy" id="146939"/>
    <lineage>
        <taxon>Bacteria</taxon>
        <taxon>Pseudomonadati</taxon>
        <taxon>Pseudomonadota</taxon>
        <taxon>Betaproteobacteria</taxon>
        <taxon>Rhodocyclales</taxon>
        <taxon>Rhodocyclaceae</taxon>
        <taxon>Azospira</taxon>
    </lineage>
</organism>